<dbReference type="GO" id="GO:0016747">
    <property type="term" value="F:acyltransferase activity, transferring groups other than amino-acyl groups"/>
    <property type="evidence" value="ECO:0007669"/>
    <property type="project" value="InterPro"/>
</dbReference>
<dbReference type="Gene3D" id="3.40.630.30">
    <property type="match status" value="1"/>
</dbReference>
<dbReference type="PROSITE" id="PS51729">
    <property type="entry name" value="GNAT_YJDJ"/>
    <property type="match status" value="1"/>
</dbReference>
<dbReference type="SUPFAM" id="SSF55729">
    <property type="entry name" value="Acyl-CoA N-acyltransferases (Nat)"/>
    <property type="match status" value="1"/>
</dbReference>
<proteinExistence type="predicted"/>
<organism evidence="3 4">
    <name type="scientific">Corynebacterium resistens (strain DSM 45100 / JCM 12819 / GTC 2026 / SICGH 158)</name>
    <dbReference type="NCBI Taxonomy" id="662755"/>
    <lineage>
        <taxon>Bacteria</taxon>
        <taxon>Bacillati</taxon>
        <taxon>Actinomycetota</taxon>
        <taxon>Actinomycetes</taxon>
        <taxon>Mycobacteriales</taxon>
        <taxon>Corynebacteriaceae</taxon>
        <taxon>Corynebacterium</taxon>
    </lineage>
</organism>
<dbReference type="OrthoDB" id="5405911at2"/>
<dbReference type="eggNOG" id="COG2388">
    <property type="taxonomic scope" value="Bacteria"/>
</dbReference>
<dbReference type="PANTHER" id="PTHR31435:SF9">
    <property type="entry name" value="PROTEIN NATD1"/>
    <property type="match status" value="1"/>
</dbReference>
<dbReference type="CDD" id="cd04301">
    <property type="entry name" value="NAT_SF"/>
    <property type="match status" value="1"/>
</dbReference>
<dbReference type="EMBL" id="CP002857">
    <property type="protein sequence ID" value="AEI08462.1"/>
    <property type="molecule type" value="Genomic_DNA"/>
</dbReference>
<keyword evidence="4" id="KW-1185">Reference proteome</keyword>
<dbReference type="RefSeq" id="WP_013887494.1">
    <property type="nucleotide sequence ID" value="NC_015673.1"/>
</dbReference>
<evidence type="ECO:0000259" key="1">
    <source>
        <dbReference type="PROSITE" id="PS51186"/>
    </source>
</evidence>
<evidence type="ECO:0000259" key="2">
    <source>
        <dbReference type="PROSITE" id="PS51729"/>
    </source>
</evidence>
<evidence type="ECO:0000313" key="4">
    <source>
        <dbReference type="Proteomes" id="UP000000492"/>
    </source>
</evidence>
<dbReference type="KEGG" id="crd:CRES_0099"/>
<dbReference type="STRING" id="662755.CRES_0099"/>
<evidence type="ECO:0000313" key="3">
    <source>
        <dbReference type="EMBL" id="AEI08462.1"/>
    </source>
</evidence>
<dbReference type="InterPro" id="IPR016181">
    <property type="entry name" value="Acyl_CoA_acyltransferase"/>
</dbReference>
<dbReference type="InterPro" id="IPR000182">
    <property type="entry name" value="GNAT_dom"/>
</dbReference>
<dbReference type="HOGENOM" id="CLU_132888_0_1_11"/>
<dbReference type="InterPro" id="IPR031165">
    <property type="entry name" value="GNAT_YJDJ"/>
</dbReference>
<feature type="domain" description="N-acetyltransferase" evidence="2">
    <location>
        <begin position="9"/>
        <end position="100"/>
    </location>
</feature>
<gene>
    <name evidence="3" type="ordered locus">CRES_0099</name>
</gene>
<reference evidence="3 4" key="1">
    <citation type="journal article" date="2012" name="BMC Genomics">
        <title>Complete genome sequence, lifestyle, and multi-drug resistance of the human pathogen Corynebacterium resistens DSM 45100 isolated from blood samples of a leukemia patient.</title>
        <authorList>
            <person name="Schroder J."/>
            <person name="Maus I."/>
            <person name="Meyer K."/>
            <person name="Wordemann S."/>
            <person name="Blom J."/>
            <person name="Jaenicke S."/>
            <person name="Schneider J."/>
            <person name="Trost E."/>
            <person name="Tauch A."/>
        </authorList>
    </citation>
    <scope>NUCLEOTIDE SEQUENCE [LARGE SCALE GENOMIC DNA]</scope>
    <source>
        <strain evidence="4">DSM 45100 / JCM 12819 / CCUG 50093 / GTC 2026 / SICGH 158</strain>
    </source>
</reference>
<name>F8E113_CORRG</name>
<accession>F8E113</accession>
<dbReference type="InterPro" id="IPR045057">
    <property type="entry name" value="Gcn5-rel_NAT"/>
</dbReference>
<dbReference type="PROSITE" id="PS51186">
    <property type="entry name" value="GNAT"/>
    <property type="match status" value="1"/>
</dbReference>
<dbReference type="Pfam" id="PF14542">
    <property type="entry name" value="Acetyltransf_CG"/>
    <property type="match status" value="1"/>
</dbReference>
<dbReference type="AlphaFoldDB" id="F8E113"/>
<feature type="domain" description="N-acetyltransferase" evidence="1">
    <location>
        <begin position="1"/>
        <end position="101"/>
    </location>
</feature>
<dbReference type="Proteomes" id="UP000000492">
    <property type="component" value="Chromosome"/>
</dbReference>
<protein>
    <submittedName>
        <fullName evidence="3">Uncharacterized protein</fullName>
    </submittedName>
</protein>
<dbReference type="PANTHER" id="PTHR31435">
    <property type="entry name" value="PROTEIN NATD1"/>
    <property type="match status" value="1"/>
</dbReference>
<sequence length="101" mass="11146">MSESTIEVTHQQDRHRFVISVDGQEAGFAEYAPAKDANGNDIRDFNHTVVDPAFRGQGLSKPLISHALDITRAEGMKIRPTCSAVEGFVEKNQEYADLVAE</sequence>